<feature type="domain" description="Tc3 transposase DNA binding" evidence="2">
    <location>
        <begin position="7"/>
        <end position="50"/>
    </location>
</feature>
<dbReference type="SUPFAM" id="SSF46689">
    <property type="entry name" value="Homeodomain-like"/>
    <property type="match status" value="1"/>
</dbReference>
<comment type="subcellular location">
    <subcellularLocation>
        <location evidence="1">Nucleus</location>
    </subcellularLocation>
</comment>
<dbReference type="EMBL" id="CATQJL010000112">
    <property type="protein sequence ID" value="CAJ0595271.1"/>
    <property type="molecule type" value="Genomic_DNA"/>
</dbReference>
<dbReference type="InterPro" id="IPR009057">
    <property type="entry name" value="Homeodomain-like_sf"/>
</dbReference>
<proteinExistence type="predicted"/>
<evidence type="ECO:0000259" key="2">
    <source>
        <dbReference type="Pfam" id="PF11427"/>
    </source>
</evidence>
<dbReference type="Gene3D" id="1.10.10.60">
    <property type="entry name" value="Homeodomain-like"/>
    <property type="match status" value="1"/>
</dbReference>
<protein>
    <recommendedName>
        <fullName evidence="2">Tc3 transposase DNA binding domain-containing protein</fullName>
    </recommendedName>
</protein>
<dbReference type="AlphaFoldDB" id="A0AA36GNH5"/>
<evidence type="ECO:0000313" key="3">
    <source>
        <dbReference type="EMBL" id="CAJ0595271.1"/>
    </source>
</evidence>
<name>A0AA36GNH5_CYLNA</name>
<dbReference type="GO" id="GO:0005634">
    <property type="term" value="C:nucleus"/>
    <property type="evidence" value="ECO:0007669"/>
    <property type="project" value="UniProtKB-SubCell"/>
</dbReference>
<dbReference type="Proteomes" id="UP001176961">
    <property type="component" value="Unassembled WGS sequence"/>
</dbReference>
<evidence type="ECO:0000313" key="4">
    <source>
        <dbReference type="Proteomes" id="UP001176961"/>
    </source>
</evidence>
<dbReference type="GO" id="GO:0003677">
    <property type="term" value="F:DNA binding"/>
    <property type="evidence" value="ECO:0007669"/>
    <property type="project" value="InterPro"/>
</dbReference>
<reference evidence="3" key="1">
    <citation type="submission" date="2023-07" db="EMBL/GenBank/DDBJ databases">
        <authorList>
            <consortium name="CYATHOMIX"/>
        </authorList>
    </citation>
    <scope>NUCLEOTIDE SEQUENCE</scope>
    <source>
        <strain evidence="3">N/A</strain>
    </source>
</reference>
<comment type="caution">
    <text evidence="3">The sequence shown here is derived from an EMBL/GenBank/DDBJ whole genome shotgun (WGS) entry which is preliminary data.</text>
</comment>
<organism evidence="3 4">
    <name type="scientific">Cylicocyclus nassatus</name>
    <name type="common">Nematode worm</name>
    <dbReference type="NCBI Taxonomy" id="53992"/>
    <lineage>
        <taxon>Eukaryota</taxon>
        <taxon>Metazoa</taxon>
        <taxon>Ecdysozoa</taxon>
        <taxon>Nematoda</taxon>
        <taxon>Chromadorea</taxon>
        <taxon>Rhabditida</taxon>
        <taxon>Rhabditina</taxon>
        <taxon>Rhabditomorpha</taxon>
        <taxon>Strongyloidea</taxon>
        <taxon>Strongylidae</taxon>
        <taxon>Cylicocyclus</taxon>
    </lineage>
</organism>
<accession>A0AA36GNH5</accession>
<gene>
    <name evidence="3" type="ORF">CYNAS_LOCUS7254</name>
</gene>
<dbReference type="InterPro" id="IPR025898">
    <property type="entry name" value="Tc3_transposase_DNA-bd_dom"/>
</dbReference>
<keyword evidence="4" id="KW-1185">Reference proteome</keyword>
<dbReference type="Pfam" id="PF11427">
    <property type="entry name" value="HTH_Tnp_Tc3_1"/>
    <property type="match status" value="1"/>
</dbReference>
<sequence>MPRDQFLSDHEKGRITALHLLNWPIRRIAVEIGRSRTVVSNYIANPRDYGRVLFTGPPTAKTLKLGCSARTVGRVLERSGNIVRAEMTPCPKLTVLYKQQRLAFAEEKLMHPLDWNRIVWSDKKKFNLDGPTVSLITGMIYARSLVISASVISAEAM</sequence>
<evidence type="ECO:0000256" key="1">
    <source>
        <dbReference type="ARBA" id="ARBA00004123"/>
    </source>
</evidence>